<keyword evidence="2" id="KW-1185">Reference proteome</keyword>
<dbReference type="Proteomes" id="UP000299102">
    <property type="component" value="Unassembled WGS sequence"/>
</dbReference>
<proteinExistence type="predicted"/>
<evidence type="ECO:0000313" key="1">
    <source>
        <dbReference type="EMBL" id="GBP73497.1"/>
    </source>
</evidence>
<dbReference type="AlphaFoldDB" id="A0A4C1YGC6"/>
<dbReference type="OrthoDB" id="412793at2759"/>
<evidence type="ECO:0000313" key="2">
    <source>
        <dbReference type="Proteomes" id="UP000299102"/>
    </source>
</evidence>
<gene>
    <name evidence="1" type="ORF">EVAR_57392_1</name>
</gene>
<organism evidence="1 2">
    <name type="scientific">Eumeta variegata</name>
    <name type="common">Bagworm moth</name>
    <name type="synonym">Eumeta japonica</name>
    <dbReference type="NCBI Taxonomy" id="151549"/>
    <lineage>
        <taxon>Eukaryota</taxon>
        <taxon>Metazoa</taxon>
        <taxon>Ecdysozoa</taxon>
        <taxon>Arthropoda</taxon>
        <taxon>Hexapoda</taxon>
        <taxon>Insecta</taxon>
        <taxon>Pterygota</taxon>
        <taxon>Neoptera</taxon>
        <taxon>Endopterygota</taxon>
        <taxon>Lepidoptera</taxon>
        <taxon>Glossata</taxon>
        <taxon>Ditrysia</taxon>
        <taxon>Tineoidea</taxon>
        <taxon>Psychidae</taxon>
        <taxon>Oiketicinae</taxon>
        <taxon>Eumeta</taxon>
    </lineage>
</organism>
<accession>A0A4C1YGC6</accession>
<comment type="caution">
    <text evidence="1">The sequence shown here is derived from an EMBL/GenBank/DDBJ whole genome shotgun (WGS) entry which is preliminary data.</text>
</comment>
<dbReference type="InterPro" id="IPR036691">
    <property type="entry name" value="Endo/exonu/phosph_ase_sf"/>
</dbReference>
<reference evidence="1 2" key="1">
    <citation type="journal article" date="2019" name="Commun. Biol.">
        <title>The bagworm genome reveals a unique fibroin gene that provides high tensile strength.</title>
        <authorList>
            <person name="Kono N."/>
            <person name="Nakamura H."/>
            <person name="Ohtoshi R."/>
            <person name="Tomita M."/>
            <person name="Numata K."/>
            <person name="Arakawa K."/>
        </authorList>
    </citation>
    <scope>NUCLEOTIDE SEQUENCE [LARGE SCALE GENOMIC DNA]</scope>
</reference>
<sequence>MWTRKVRFGTLNMCGGMDDKINDVCELIKDRRLDILCMNETKSKSSGGAIKPGSRFIGLLLTRVNEDVRALASSHQKKKRECVNGYECENPRLLLIQVKIRVTRIFVLGIYVPDIPKLLEEREEVWADVREILVKCERNDRIVMLGIAGWVINSKRDM</sequence>
<dbReference type="EMBL" id="BGZK01001176">
    <property type="protein sequence ID" value="GBP73497.1"/>
    <property type="molecule type" value="Genomic_DNA"/>
</dbReference>
<dbReference type="Gene3D" id="3.60.10.10">
    <property type="entry name" value="Endonuclease/exonuclease/phosphatase"/>
    <property type="match status" value="1"/>
</dbReference>
<dbReference type="SUPFAM" id="SSF56219">
    <property type="entry name" value="DNase I-like"/>
    <property type="match status" value="1"/>
</dbReference>
<evidence type="ECO:0008006" key="3">
    <source>
        <dbReference type="Google" id="ProtNLM"/>
    </source>
</evidence>
<protein>
    <recommendedName>
        <fullName evidence="3">Craniofacial development protein 2</fullName>
    </recommendedName>
</protein>
<name>A0A4C1YGC6_EUMVA</name>